<name>A0A1V4IRA9_9CLOT</name>
<dbReference type="GO" id="GO:0016887">
    <property type="term" value="F:ATP hydrolysis activity"/>
    <property type="evidence" value="ECO:0007669"/>
    <property type="project" value="InterPro"/>
</dbReference>
<organism evidence="2 3">
    <name type="scientific">Clostridium oryzae</name>
    <dbReference type="NCBI Taxonomy" id="1450648"/>
    <lineage>
        <taxon>Bacteria</taxon>
        <taxon>Bacillati</taxon>
        <taxon>Bacillota</taxon>
        <taxon>Clostridia</taxon>
        <taxon>Eubacteriales</taxon>
        <taxon>Clostridiaceae</taxon>
        <taxon>Clostridium</taxon>
    </lineage>
</organism>
<dbReference type="Gene3D" id="3.40.50.300">
    <property type="entry name" value="P-loop containing nucleotide triphosphate hydrolases"/>
    <property type="match status" value="2"/>
</dbReference>
<dbReference type="EMBL" id="MZGV01000014">
    <property type="protein sequence ID" value="OPJ62552.1"/>
    <property type="molecule type" value="Genomic_DNA"/>
</dbReference>
<dbReference type="RefSeq" id="WP_079423233.1">
    <property type="nucleotide sequence ID" value="NZ_MZGV01000014.1"/>
</dbReference>
<gene>
    <name evidence="2" type="ORF">CLORY_16820</name>
</gene>
<dbReference type="InterPro" id="IPR051396">
    <property type="entry name" value="Bact_Antivir_Def_Nuclease"/>
</dbReference>
<reference evidence="2 3" key="1">
    <citation type="submission" date="2017-03" db="EMBL/GenBank/DDBJ databases">
        <title>Genome sequence of Clostridium oryzae DSM 28571.</title>
        <authorList>
            <person name="Poehlein A."/>
            <person name="Daniel R."/>
        </authorList>
    </citation>
    <scope>NUCLEOTIDE SEQUENCE [LARGE SCALE GENOMIC DNA]</scope>
    <source>
        <strain evidence="2 3">DSM 28571</strain>
    </source>
</reference>
<dbReference type="GO" id="GO:0005524">
    <property type="term" value="F:ATP binding"/>
    <property type="evidence" value="ECO:0007669"/>
    <property type="project" value="InterPro"/>
</dbReference>
<accession>A0A1V4IRA9</accession>
<dbReference type="PANTHER" id="PTHR43581">
    <property type="entry name" value="ATP/GTP PHOSPHATASE"/>
    <property type="match status" value="1"/>
</dbReference>
<evidence type="ECO:0000259" key="1">
    <source>
        <dbReference type="Pfam" id="PF13304"/>
    </source>
</evidence>
<comment type="caution">
    <text evidence="2">The sequence shown here is derived from an EMBL/GenBank/DDBJ whole genome shotgun (WGS) entry which is preliminary data.</text>
</comment>
<protein>
    <recommendedName>
        <fullName evidence="1">ATPase AAA-type core domain-containing protein</fullName>
    </recommendedName>
</protein>
<evidence type="ECO:0000313" key="2">
    <source>
        <dbReference type="EMBL" id="OPJ62552.1"/>
    </source>
</evidence>
<sequence>MIYLNAFRLPNRTLSNPNIYPYNVFAKKNEKCLLFDKITILYGNNACGKSTLLNIIANSLNLIGKEEVKAFGLVDYFNTFINECAYELGEDDEGQKYSSVPENSSYIKSEDIMYEVKKIQQEAVLKEGYVYEHAKKGYNKEQRDELKKSKKMHNQIDIIKFCQEKYSNGEMSLQVFDDYLQANALFLLDEPEVSLSPQNQVLLAEKINSGARFFNNQFIIATHSPFMLGTLAAKIYNFDSQDMDVCSWSKLENVRYFYDYFKKHQNEFEE</sequence>
<dbReference type="InterPro" id="IPR027417">
    <property type="entry name" value="P-loop_NTPase"/>
</dbReference>
<dbReference type="Pfam" id="PF13304">
    <property type="entry name" value="AAA_21"/>
    <property type="match status" value="1"/>
</dbReference>
<keyword evidence="3" id="KW-1185">Reference proteome</keyword>
<dbReference type="SUPFAM" id="SSF52540">
    <property type="entry name" value="P-loop containing nucleoside triphosphate hydrolases"/>
    <property type="match status" value="1"/>
</dbReference>
<dbReference type="Proteomes" id="UP000190080">
    <property type="component" value="Unassembled WGS sequence"/>
</dbReference>
<evidence type="ECO:0000313" key="3">
    <source>
        <dbReference type="Proteomes" id="UP000190080"/>
    </source>
</evidence>
<dbReference type="AlphaFoldDB" id="A0A1V4IRA9"/>
<proteinExistence type="predicted"/>
<feature type="domain" description="ATPase AAA-type core" evidence="1">
    <location>
        <begin position="160"/>
        <end position="226"/>
    </location>
</feature>
<dbReference type="OrthoDB" id="9784297at2"/>
<dbReference type="PANTHER" id="PTHR43581:SF4">
    <property type="entry name" value="ATP_GTP PHOSPHATASE"/>
    <property type="match status" value="1"/>
</dbReference>
<dbReference type="InterPro" id="IPR003959">
    <property type="entry name" value="ATPase_AAA_core"/>
</dbReference>